<reference evidence="2" key="1">
    <citation type="journal article" date="2019" name="Int. J. Syst. Evol. Microbiol.">
        <title>The Global Catalogue of Microorganisms (GCM) 10K type strain sequencing project: providing services to taxonomists for standard genome sequencing and annotation.</title>
        <authorList>
            <consortium name="The Broad Institute Genomics Platform"/>
            <consortium name="The Broad Institute Genome Sequencing Center for Infectious Disease"/>
            <person name="Wu L."/>
            <person name="Ma J."/>
        </authorList>
    </citation>
    <scope>NUCLEOTIDE SEQUENCE [LARGE SCALE GENOMIC DNA]</scope>
    <source>
        <strain evidence="2">CGMCC 4.7152</strain>
    </source>
</reference>
<dbReference type="InterPro" id="IPR011747">
    <property type="entry name" value="CHP02241"/>
</dbReference>
<dbReference type="InterPro" id="IPR010667">
    <property type="entry name" value="Phage_T4_Gp19"/>
</dbReference>
<keyword evidence="2" id="KW-1185">Reference proteome</keyword>
<organism evidence="1 2">
    <name type="scientific">Dactylosporangium cerinum</name>
    <dbReference type="NCBI Taxonomy" id="1434730"/>
    <lineage>
        <taxon>Bacteria</taxon>
        <taxon>Bacillati</taxon>
        <taxon>Actinomycetota</taxon>
        <taxon>Actinomycetes</taxon>
        <taxon>Micromonosporales</taxon>
        <taxon>Micromonosporaceae</taxon>
        <taxon>Dactylosporangium</taxon>
    </lineage>
</organism>
<protein>
    <submittedName>
        <fullName evidence="1">Phage tail protein</fullName>
    </submittedName>
</protein>
<accession>A0ABV9VVB7</accession>
<evidence type="ECO:0000313" key="1">
    <source>
        <dbReference type="EMBL" id="MFC4999619.1"/>
    </source>
</evidence>
<dbReference type="Proteomes" id="UP001595912">
    <property type="component" value="Unassembled WGS sequence"/>
</dbReference>
<name>A0ABV9VVB7_9ACTN</name>
<comment type="caution">
    <text evidence="1">The sequence shown here is derived from an EMBL/GenBank/DDBJ whole genome shotgun (WGS) entry which is preliminary data.</text>
</comment>
<dbReference type="PANTHER" id="PTHR38009">
    <property type="entry name" value="CONSERVED HYPOTHETICAL PHAGE TAIL PROTEIN"/>
    <property type="match status" value="1"/>
</dbReference>
<evidence type="ECO:0000313" key="2">
    <source>
        <dbReference type="Proteomes" id="UP001595912"/>
    </source>
</evidence>
<dbReference type="NCBIfam" id="TIGR02241">
    <property type="entry name" value="conserved hypothetical phage tail region protein"/>
    <property type="match status" value="1"/>
</dbReference>
<dbReference type="Pfam" id="PF06841">
    <property type="entry name" value="Phage_T4_gp19"/>
    <property type="match status" value="1"/>
</dbReference>
<dbReference type="RefSeq" id="WP_380116098.1">
    <property type="nucleotide sequence ID" value="NZ_JBHSIU010000018.1"/>
</dbReference>
<gene>
    <name evidence="1" type="ORF">ACFPIJ_17480</name>
</gene>
<dbReference type="EMBL" id="JBHSIU010000018">
    <property type="protein sequence ID" value="MFC4999619.1"/>
    <property type="molecule type" value="Genomic_DNA"/>
</dbReference>
<proteinExistence type="predicted"/>
<dbReference type="PANTHER" id="PTHR38009:SF1">
    <property type="entry name" value="CONSERVED HYPOTHETICAL PHAGE TAIL PROTEIN"/>
    <property type="match status" value="1"/>
</dbReference>
<sequence>MAQFTANAQRHDPYKTFMFRVKVDGEYVAGLSKMSALKRTTTPVVHRDGADPSRERKSPGITKYEAVTLERGVTHDTTFEAWAGLVHSVENPISLAKFRKDLIVDVFNEAGQKVLSYTLERCWVSEFQALPAMDAANAAVAIESIKVELENWKRDVSVTEPTEA</sequence>